<dbReference type="Proteomes" id="UP001589605">
    <property type="component" value="Unassembled WGS sequence"/>
</dbReference>
<dbReference type="PANTHER" id="PTHR46361:SF3">
    <property type="entry name" value="ELECTRON CARRIER_ PROTEIN DISULFIDE OXIDOREDUCTASE"/>
    <property type="match status" value="1"/>
</dbReference>
<dbReference type="InterPro" id="IPR006869">
    <property type="entry name" value="DUF547"/>
</dbReference>
<sequence>MKHFFIFLLFIPVITFSKDNEIGIVYNDFTSCTNGDFEAVLAVDHAQWTALLSKYVTKEGKVDYEGFKTEEKALHDYLDVLKANAPSEFWSKKETLAYWINAYNAFTVQLILDNSSVKSITDIQDPWDKTFIIIENKTYSLGYIEHNILRKGDEPRIHFAINCASYSCPILLNEAYTADRLDAQLEVASYRFVNDDTKNTITKGAIEISKIFEWFAEDFEEEGIVSFLNTYSTVKINADAQMTYKAYNWNLNN</sequence>
<evidence type="ECO:0000313" key="2">
    <source>
        <dbReference type="EMBL" id="MFB9053470.1"/>
    </source>
</evidence>
<dbReference type="PANTHER" id="PTHR46361">
    <property type="entry name" value="ELECTRON CARRIER/ PROTEIN DISULFIDE OXIDOREDUCTASE"/>
    <property type="match status" value="1"/>
</dbReference>
<dbReference type="EMBL" id="JBHMEZ010000011">
    <property type="protein sequence ID" value="MFB9053470.1"/>
    <property type="molecule type" value="Genomic_DNA"/>
</dbReference>
<dbReference type="RefSeq" id="WP_382382655.1">
    <property type="nucleotide sequence ID" value="NZ_JBHMEZ010000011.1"/>
</dbReference>
<evidence type="ECO:0000313" key="3">
    <source>
        <dbReference type="Proteomes" id="UP001589605"/>
    </source>
</evidence>
<reference evidence="2 3" key="1">
    <citation type="submission" date="2024-09" db="EMBL/GenBank/DDBJ databases">
        <authorList>
            <person name="Sun Q."/>
            <person name="Mori K."/>
        </authorList>
    </citation>
    <scope>NUCLEOTIDE SEQUENCE [LARGE SCALE GENOMIC DNA]</scope>
    <source>
        <strain evidence="2 3">CECT 8286</strain>
    </source>
</reference>
<gene>
    <name evidence="2" type="ORF">ACFFVB_10315</name>
</gene>
<proteinExistence type="predicted"/>
<keyword evidence="3" id="KW-1185">Reference proteome</keyword>
<comment type="caution">
    <text evidence="2">The sequence shown here is derived from an EMBL/GenBank/DDBJ whole genome shotgun (WGS) entry which is preliminary data.</text>
</comment>
<evidence type="ECO:0000259" key="1">
    <source>
        <dbReference type="Pfam" id="PF04784"/>
    </source>
</evidence>
<protein>
    <submittedName>
        <fullName evidence="2">DUF547 domain-containing protein</fullName>
    </submittedName>
</protein>
<accession>A0ABV5F208</accession>
<organism evidence="2 3">
    <name type="scientific">Formosa undariae</name>
    <dbReference type="NCBI Taxonomy" id="1325436"/>
    <lineage>
        <taxon>Bacteria</taxon>
        <taxon>Pseudomonadati</taxon>
        <taxon>Bacteroidota</taxon>
        <taxon>Flavobacteriia</taxon>
        <taxon>Flavobacteriales</taxon>
        <taxon>Flavobacteriaceae</taxon>
        <taxon>Formosa</taxon>
    </lineage>
</organism>
<feature type="domain" description="DUF547" evidence="1">
    <location>
        <begin position="89"/>
        <end position="193"/>
    </location>
</feature>
<name>A0ABV5F208_9FLAO</name>
<dbReference type="Pfam" id="PF04784">
    <property type="entry name" value="DUF547"/>
    <property type="match status" value="1"/>
</dbReference>